<evidence type="ECO:0000256" key="6">
    <source>
        <dbReference type="ARBA" id="ARBA00023146"/>
    </source>
</evidence>
<reference evidence="11" key="1">
    <citation type="submission" date="2023-07" db="EMBL/GenBank/DDBJ databases">
        <title>Genomic Encyclopedia of Type Strains, Phase IV (KMG-IV): sequencing the most valuable type-strain genomes for metagenomic binning, comparative biology and taxonomic classification.</title>
        <authorList>
            <person name="Goeker M."/>
        </authorList>
    </citation>
    <scope>NUCLEOTIDE SEQUENCE</scope>
    <source>
        <strain evidence="11">DSM 24202</strain>
    </source>
</reference>
<dbReference type="GO" id="GO:0000049">
    <property type="term" value="F:tRNA binding"/>
    <property type="evidence" value="ECO:0007669"/>
    <property type="project" value="TreeGrafter"/>
</dbReference>
<dbReference type="NCBIfam" id="NF001756">
    <property type="entry name" value="PRK00484.1"/>
    <property type="match status" value="1"/>
</dbReference>
<dbReference type="GO" id="GO:0000287">
    <property type="term" value="F:magnesium ion binding"/>
    <property type="evidence" value="ECO:0007669"/>
    <property type="project" value="UniProtKB-UniRule"/>
</dbReference>
<dbReference type="InterPro" id="IPR018149">
    <property type="entry name" value="Lys-tRNA-synth_II_C"/>
</dbReference>
<keyword evidence="2 8" id="KW-0436">Ligase</keyword>
<feature type="binding site" evidence="8">
    <location>
        <position position="419"/>
    </location>
    <ligand>
        <name>Mg(2+)</name>
        <dbReference type="ChEBI" id="CHEBI:18420"/>
        <label>1</label>
    </ligand>
</feature>
<keyword evidence="4 8" id="KW-0547">Nucleotide-binding</keyword>
<dbReference type="PANTHER" id="PTHR42918:SF15">
    <property type="entry name" value="LYSINE--TRNA LIGASE, CHLOROPLASTIC_MITOCHONDRIAL"/>
    <property type="match status" value="1"/>
</dbReference>
<dbReference type="PRINTS" id="PR00982">
    <property type="entry name" value="TRNASYNTHLYS"/>
</dbReference>
<keyword evidence="8" id="KW-0963">Cytoplasm</keyword>
<dbReference type="GO" id="GO:0004824">
    <property type="term" value="F:lysine-tRNA ligase activity"/>
    <property type="evidence" value="ECO:0007669"/>
    <property type="project" value="UniProtKB-UniRule"/>
</dbReference>
<dbReference type="Gene3D" id="2.40.50.140">
    <property type="entry name" value="Nucleic acid-binding proteins"/>
    <property type="match status" value="1"/>
</dbReference>
<dbReference type="Gene3D" id="3.30.930.10">
    <property type="entry name" value="Bira Bifunctional Protein, Domain 2"/>
    <property type="match status" value="1"/>
</dbReference>
<evidence type="ECO:0000256" key="5">
    <source>
        <dbReference type="ARBA" id="ARBA00022840"/>
    </source>
</evidence>
<comment type="cofactor">
    <cofactor evidence="8 9">
        <name>Mg(2+)</name>
        <dbReference type="ChEBI" id="CHEBI:18420"/>
    </cofactor>
    <text evidence="8 9">Binds 3 Mg(2+) ions per subunit.</text>
</comment>
<dbReference type="Proteomes" id="UP001238163">
    <property type="component" value="Unassembled WGS sequence"/>
</dbReference>
<evidence type="ECO:0000256" key="4">
    <source>
        <dbReference type="ARBA" id="ARBA00022741"/>
    </source>
</evidence>
<dbReference type="SUPFAM" id="SSF55681">
    <property type="entry name" value="Class II aaRS and biotin synthetases"/>
    <property type="match status" value="1"/>
</dbReference>
<comment type="catalytic activity">
    <reaction evidence="7 8 9">
        <text>tRNA(Lys) + L-lysine + ATP = L-lysyl-tRNA(Lys) + AMP + diphosphate</text>
        <dbReference type="Rhea" id="RHEA:20792"/>
        <dbReference type="Rhea" id="RHEA-COMP:9696"/>
        <dbReference type="Rhea" id="RHEA-COMP:9697"/>
        <dbReference type="ChEBI" id="CHEBI:30616"/>
        <dbReference type="ChEBI" id="CHEBI:32551"/>
        <dbReference type="ChEBI" id="CHEBI:33019"/>
        <dbReference type="ChEBI" id="CHEBI:78442"/>
        <dbReference type="ChEBI" id="CHEBI:78529"/>
        <dbReference type="ChEBI" id="CHEBI:456215"/>
        <dbReference type="EC" id="6.1.1.6"/>
    </reaction>
</comment>
<evidence type="ECO:0000256" key="9">
    <source>
        <dbReference type="RuleBase" id="RU000336"/>
    </source>
</evidence>
<comment type="similarity">
    <text evidence="1 8">Belongs to the class-II aminoacyl-tRNA synthetase family.</text>
</comment>
<keyword evidence="8 9" id="KW-0460">Magnesium</keyword>
<dbReference type="InterPro" id="IPR044136">
    <property type="entry name" value="Lys-tRNA-ligase_II_N"/>
</dbReference>
<dbReference type="GO" id="GO:0005524">
    <property type="term" value="F:ATP binding"/>
    <property type="evidence" value="ECO:0007669"/>
    <property type="project" value="UniProtKB-UniRule"/>
</dbReference>
<keyword evidence="8" id="KW-0648">Protein biosynthesis</keyword>
<evidence type="ECO:0000313" key="12">
    <source>
        <dbReference type="Proteomes" id="UP001238163"/>
    </source>
</evidence>
<dbReference type="InterPro" id="IPR045864">
    <property type="entry name" value="aa-tRNA-synth_II/BPL/LPL"/>
</dbReference>
<sequence>MSEDQMTRPEETDNSPREDMFLIRRQKAEKIAQGGKSPYGHAVSGLQDCPSVKTAFAALPEGGVLSAKVAGRLTAKRVMGKSLFANIKDQDGFMQLYVQKNVVGDESYDLFKDLDIGDIVCAEGEMFVTRTGEASLRVQSFELLSKALRPLPEKWHGLSDMEQRYRQRYLDLISNDEVRRSFQLRSRIVQEIRNYLSSRGFMEVETPMMQPLAGGAAARPFKTYYNALNCTMYLRIATELYLKRLVVGGYEKVFEIGRNFRNEGMDRRHNPEFTVLELYEAYSDCRGMMALIEDMICHVATSIFGTLTFTRKDGVDINLSRPWRIATYHDLVREKMGADWFDLDPSAMRDKARALGLAIPDAMNALEITHEVYDKTIESTLIQPTFVTRLPAYLVPLAKRCEDNPDLVDVYELEINGQELSPGYSELNDPIEQRARFDQQLIGRGDIEGEVNRVDEDFLTALEHGMPPTGGLGLGIDRLVMLLTGEPSIRDVILFPQMRPQA</sequence>
<keyword evidence="3 8" id="KW-0479">Metal-binding</keyword>
<accession>A0AAE3VGX6</accession>
<gene>
    <name evidence="8" type="primary">lysS</name>
    <name evidence="11" type="ORF">J3R75_002484</name>
</gene>
<evidence type="ECO:0000256" key="7">
    <source>
        <dbReference type="ARBA" id="ARBA00048573"/>
    </source>
</evidence>
<comment type="subunit">
    <text evidence="8">Homodimer.</text>
</comment>
<dbReference type="NCBIfam" id="TIGR00499">
    <property type="entry name" value="lysS_bact"/>
    <property type="match status" value="1"/>
</dbReference>
<comment type="subcellular location">
    <subcellularLocation>
        <location evidence="8">Cytoplasm</location>
    </subcellularLocation>
</comment>
<dbReference type="SUPFAM" id="SSF50249">
    <property type="entry name" value="Nucleic acid-binding proteins"/>
    <property type="match status" value="1"/>
</dbReference>
<dbReference type="Pfam" id="PF00152">
    <property type="entry name" value="tRNA-synt_2"/>
    <property type="match status" value="1"/>
</dbReference>
<keyword evidence="6 8" id="KW-0030">Aminoacyl-tRNA synthetase</keyword>
<dbReference type="GO" id="GO:0006430">
    <property type="term" value="P:lysyl-tRNA aminoacylation"/>
    <property type="evidence" value="ECO:0007669"/>
    <property type="project" value="UniProtKB-UniRule"/>
</dbReference>
<dbReference type="Pfam" id="PF01336">
    <property type="entry name" value="tRNA_anti-codon"/>
    <property type="match status" value="1"/>
</dbReference>
<evidence type="ECO:0000259" key="10">
    <source>
        <dbReference type="PROSITE" id="PS50862"/>
    </source>
</evidence>
<feature type="domain" description="Aminoacyl-transfer RNA synthetases class-II family profile" evidence="10">
    <location>
        <begin position="182"/>
        <end position="500"/>
    </location>
</feature>
<proteinExistence type="inferred from homology"/>
<keyword evidence="5 8" id="KW-0067">ATP-binding</keyword>
<dbReference type="InterPro" id="IPR012340">
    <property type="entry name" value="NA-bd_OB-fold"/>
</dbReference>
<dbReference type="EC" id="6.1.1.6" evidence="8"/>
<dbReference type="EMBL" id="JAUSVL010000001">
    <property type="protein sequence ID" value="MDQ0290377.1"/>
    <property type="molecule type" value="Genomic_DNA"/>
</dbReference>
<evidence type="ECO:0000256" key="8">
    <source>
        <dbReference type="HAMAP-Rule" id="MF_00252"/>
    </source>
</evidence>
<dbReference type="InterPro" id="IPR002313">
    <property type="entry name" value="Lys-tRNA-ligase_II"/>
</dbReference>
<evidence type="ECO:0000256" key="2">
    <source>
        <dbReference type="ARBA" id="ARBA00022598"/>
    </source>
</evidence>
<feature type="binding site" evidence="8">
    <location>
        <position position="419"/>
    </location>
    <ligand>
        <name>Mg(2+)</name>
        <dbReference type="ChEBI" id="CHEBI:18420"/>
        <label>2</label>
    </ligand>
</feature>
<name>A0AAE3VGX6_9BACT</name>
<dbReference type="PROSITE" id="PS50862">
    <property type="entry name" value="AA_TRNA_LIGASE_II"/>
    <property type="match status" value="1"/>
</dbReference>
<dbReference type="InterPro" id="IPR004365">
    <property type="entry name" value="NA-bd_OB_tRNA"/>
</dbReference>
<dbReference type="CDD" id="cd00775">
    <property type="entry name" value="LysRS_core"/>
    <property type="match status" value="1"/>
</dbReference>
<dbReference type="CDD" id="cd04322">
    <property type="entry name" value="LysRS_N"/>
    <property type="match status" value="1"/>
</dbReference>
<comment type="caution">
    <text evidence="11">The sequence shown here is derived from an EMBL/GenBank/DDBJ whole genome shotgun (WGS) entry which is preliminary data.</text>
</comment>
<dbReference type="GO" id="GO:0005829">
    <property type="term" value="C:cytosol"/>
    <property type="evidence" value="ECO:0007669"/>
    <property type="project" value="TreeGrafter"/>
</dbReference>
<dbReference type="PANTHER" id="PTHR42918">
    <property type="entry name" value="LYSYL-TRNA SYNTHETASE"/>
    <property type="match status" value="1"/>
</dbReference>
<keyword evidence="12" id="KW-1185">Reference proteome</keyword>
<dbReference type="RefSeq" id="WP_307261865.1">
    <property type="nucleotide sequence ID" value="NZ_JAUSVL010000001.1"/>
</dbReference>
<dbReference type="HAMAP" id="MF_00252">
    <property type="entry name" value="Lys_tRNA_synth_class2"/>
    <property type="match status" value="1"/>
</dbReference>
<evidence type="ECO:0000256" key="3">
    <source>
        <dbReference type="ARBA" id="ARBA00022723"/>
    </source>
</evidence>
<evidence type="ECO:0000313" key="11">
    <source>
        <dbReference type="EMBL" id="MDQ0290377.1"/>
    </source>
</evidence>
<organism evidence="11 12">
    <name type="scientific">Oligosphaera ethanolica</name>
    <dbReference type="NCBI Taxonomy" id="760260"/>
    <lineage>
        <taxon>Bacteria</taxon>
        <taxon>Pseudomonadati</taxon>
        <taxon>Lentisphaerota</taxon>
        <taxon>Oligosphaeria</taxon>
        <taxon>Oligosphaerales</taxon>
        <taxon>Oligosphaeraceae</taxon>
        <taxon>Oligosphaera</taxon>
    </lineage>
</organism>
<dbReference type="InterPro" id="IPR006195">
    <property type="entry name" value="aa-tRNA-synth_II"/>
</dbReference>
<dbReference type="InterPro" id="IPR004364">
    <property type="entry name" value="Aa-tRNA-synt_II"/>
</dbReference>
<evidence type="ECO:0000256" key="1">
    <source>
        <dbReference type="ARBA" id="ARBA00008226"/>
    </source>
</evidence>
<dbReference type="AlphaFoldDB" id="A0AAE3VGX6"/>
<feature type="binding site" evidence="8">
    <location>
        <position position="412"/>
    </location>
    <ligand>
        <name>Mg(2+)</name>
        <dbReference type="ChEBI" id="CHEBI:18420"/>
        <label>1</label>
    </ligand>
</feature>
<protein>
    <recommendedName>
        <fullName evidence="8">Lysine--tRNA ligase</fullName>
        <ecNumber evidence="8">6.1.1.6</ecNumber>
    </recommendedName>
    <alternativeName>
        <fullName evidence="8">Lysyl-tRNA synthetase</fullName>
        <shortName evidence="8">LysRS</shortName>
    </alternativeName>
</protein>